<dbReference type="AlphaFoldDB" id="A0A0K9ETV6"/>
<dbReference type="Proteomes" id="UP001273799">
    <property type="component" value="Unassembled WGS sequence"/>
</dbReference>
<accession>A0A0K9ETV6</accession>
<reference evidence="4" key="1">
    <citation type="submission" date="2016-10" db="EMBL/GenBank/DDBJ databases">
        <authorList>
            <person name="Varghese N."/>
        </authorList>
    </citation>
    <scope>NUCLEOTIDE SEQUENCE [LARGE SCALE GENOMIC DNA]</scope>
    <source>
        <strain evidence="4">DSM 20639</strain>
    </source>
</reference>
<dbReference type="PATRIC" id="fig|1657.3.peg.622"/>
<reference evidence="1" key="4">
    <citation type="submission" date="2023-10" db="EMBL/GenBank/DDBJ databases">
        <title>Whole Genome based description of the genera Actinobaculum and Actinotignum reveals a complex phylogenetic relationship within the species included in the genus Actinotignum.</title>
        <authorList>
            <person name="Jensen C.S."/>
            <person name="Dargis R."/>
            <person name="Kemp M."/>
            <person name="Christensen J.J."/>
        </authorList>
    </citation>
    <scope>NUCLEOTIDE SEQUENCE</scope>
    <source>
        <strain evidence="1">Actinobaculum_suis_CCUG19206T</strain>
    </source>
</reference>
<dbReference type="EMBL" id="JAWNFU010000002">
    <property type="protein sequence ID" value="MDY5153248.1"/>
    <property type="molecule type" value="Genomic_DNA"/>
</dbReference>
<dbReference type="RefSeq" id="WP_141670175.1">
    <property type="nucleotide sequence ID" value="NZ_FNAU01000015.1"/>
</dbReference>
<dbReference type="OrthoDB" id="3261149at2"/>
<evidence type="ECO:0000313" key="1">
    <source>
        <dbReference type="EMBL" id="MDY5153248.1"/>
    </source>
</evidence>
<name>A0A0K9ETV6_9ACTO</name>
<sequence>MSKKTWHGIVAGTTVMALTLGFCNVAYASSLDGSSIGSTATSRVSASPNMSDAELTRILTALENLPEELKHADPRTTPNYEQRLSEALHGMCIGGSPARKLYGGEKGIWRAIRYGWAAADIGEEGAKFWKCSWVLTE</sequence>
<evidence type="ECO:0000313" key="2">
    <source>
        <dbReference type="EMBL" id="SDE58638.1"/>
    </source>
</evidence>
<evidence type="ECO:0000313" key="4">
    <source>
        <dbReference type="Proteomes" id="UP000182744"/>
    </source>
</evidence>
<keyword evidence="4" id="KW-1185">Reference proteome</keyword>
<reference evidence="2" key="2">
    <citation type="submission" date="2016-10" db="EMBL/GenBank/DDBJ databases">
        <authorList>
            <person name="de Groot N.N."/>
        </authorList>
    </citation>
    <scope>NUCLEOTIDE SEQUENCE [LARGE SCALE GENOMIC DNA]</scope>
    <source>
        <strain evidence="2">DSM 20639</strain>
    </source>
</reference>
<evidence type="ECO:0000313" key="5">
    <source>
        <dbReference type="Proteomes" id="UP000269974"/>
    </source>
</evidence>
<gene>
    <name evidence="3" type="ORF">NCTC10327_00963</name>
    <name evidence="1" type="ORF">R6G71_04170</name>
    <name evidence="2" type="ORF">SAMN05421878_1152</name>
</gene>
<proteinExistence type="predicted"/>
<dbReference type="EMBL" id="FNAU01000015">
    <property type="protein sequence ID" value="SDE58638.1"/>
    <property type="molecule type" value="Genomic_DNA"/>
</dbReference>
<evidence type="ECO:0000313" key="3">
    <source>
        <dbReference type="EMBL" id="VDG76305.1"/>
    </source>
</evidence>
<organism evidence="3 5">
    <name type="scientific">Actinobaculum suis</name>
    <dbReference type="NCBI Taxonomy" id="1657"/>
    <lineage>
        <taxon>Bacteria</taxon>
        <taxon>Bacillati</taxon>
        <taxon>Actinomycetota</taxon>
        <taxon>Actinomycetes</taxon>
        <taxon>Actinomycetales</taxon>
        <taxon>Actinomycetaceae</taxon>
        <taxon>Actinobaculum</taxon>
    </lineage>
</organism>
<reference evidence="3 5" key="3">
    <citation type="submission" date="2018-11" db="EMBL/GenBank/DDBJ databases">
        <authorList>
            <consortium name="Pathogen Informatics"/>
        </authorList>
    </citation>
    <scope>NUCLEOTIDE SEQUENCE [LARGE SCALE GENOMIC DNA]</scope>
    <source>
        <strain evidence="3 5">NCTC10327</strain>
    </source>
</reference>
<dbReference type="EMBL" id="UYIO01000001">
    <property type="protein sequence ID" value="VDG76305.1"/>
    <property type="molecule type" value="Genomic_DNA"/>
</dbReference>
<protein>
    <submittedName>
        <fullName evidence="3">Uncharacterized protein</fullName>
    </submittedName>
</protein>
<dbReference type="Proteomes" id="UP000269974">
    <property type="component" value="Unassembled WGS sequence"/>
</dbReference>
<dbReference type="Proteomes" id="UP000182744">
    <property type="component" value="Unassembled WGS sequence"/>
</dbReference>